<evidence type="ECO:0000313" key="4">
    <source>
        <dbReference type="EMBL" id="EAL71640.1"/>
    </source>
</evidence>
<dbReference type="InterPro" id="IPR001660">
    <property type="entry name" value="SAM"/>
</dbReference>
<dbReference type="AlphaFoldDB" id="Q86JG3"/>
<dbReference type="eggNOG" id="ENOG502RDPA">
    <property type="taxonomic scope" value="Eukaryota"/>
</dbReference>
<dbReference type="Gene3D" id="2.30.29.30">
    <property type="entry name" value="Pleckstrin-homology domain (PH domain)/Phosphotyrosine-binding domain (PTB)"/>
    <property type="match status" value="1"/>
</dbReference>
<accession>Q86JG3</accession>
<feature type="domain" description="PH" evidence="2">
    <location>
        <begin position="132"/>
        <end position="232"/>
    </location>
</feature>
<dbReference type="SUPFAM" id="SSF47769">
    <property type="entry name" value="SAM/Pointed domain"/>
    <property type="match status" value="1"/>
</dbReference>
<dbReference type="RefSeq" id="XP_645597.1">
    <property type="nucleotide sequence ID" value="XM_640505.1"/>
</dbReference>
<dbReference type="PROSITE" id="PS50003">
    <property type="entry name" value="PH_DOMAIN"/>
    <property type="match status" value="1"/>
</dbReference>
<dbReference type="InterPro" id="IPR013761">
    <property type="entry name" value="SAM/pointed_sf"/>
</dbReference>
<dbReference type="HOGENOM" id="CLU_366576_0_0_1"/>
<dbReference type="SMART" id="SM00233">
    <property type="entry name" value="PH"/>
    <property type="match status" value="1"/>
</dbReference>
<feature type="compositionally biased region" description="Acidic residues" evidence="1">
    <location>
        <begin position="111"/>
        <end position="120"/>
    </location>
</feature>
<dbReference type="GeneID" id="8618052"/>
<evidence type="ECO:0000313" key="5">
    <source>
        <dbReference type="Proteomes" id="UP000002195"/>
    </source>
</evidence>
<sequence>MSTLEQYLKVIGLKSYKDLMIDNGYDDPELISELTEDDLVAINVKRGHAKRAFLKAKELAGKQNESSAKSPDVSSSTTTASTSSSSSSSTSAPVEEKKRTTTISIGKKGEDNDDDDEEEEKASYSGPILQSKVLNEGFIQKKGNEGFFGSKMFQKRYFKIYEEGRLAYFKNQNDVSPIGVIEMKGALACEDMEGKPQGFKLSMKTSARVYWLVAMTNDQKQKWVSVIKQQITPPAVPKPIDPNEIRPYLQNTEEPPQCASTRFDASNSWDAIEKQIIEGQIRLHIHSNGDLFVEETRSIEVGEEGLVWIEDLPKSIDDRTVHFQSFTEPTAFVSEQTYHNDAKTPERMLSKLIGKEIQVSVPRDDHFDEPLLLKGQLIYNANDSTYALQDKETNTIHFLKTDEAISYNLLDTTTIDPIFRNSSLEWNINGKEPKHLSKISYNSKDLFKWNATYVSVLNPRETEMEIRGWFTIENESGKTFNNSNVILVREPEEKKKDEEKTDESALPIGLPKLGGFGLKLPKIGGFGGDSETPVPEKRIYRYEVPHKTTLRDGESKQICFVSTKLPVKSFDFITFATPNYQKYAMIGKDQGANAASSVNSSVTFTWNLPYSIPAGQMKLQRQLKDKFGSDIVNTFDIAHYNPTDIISLPLQPLGKVSSTRTQTGFNFDLNGLFIVETYEIRVNNGREEPIKITVEESLYRSTFWEITSSSHKFTPHPTHSRKIHWQLSIPPLDGEVIKYSVFYSGLNLPASMTAKKDEKTN</sequence>
<dbReference type="GO" id="GO:1902531">
    <property type="term" value="P:regulation of intracellular signal transduction"/>
    <property type="evidence" value="ECO:0000318"/>
    <property type="project" value="GO_Central"/>
</dbReference>
<gene>
    <name evidence="4" type="ORF">DDB_G0271552</name>
</gene>
<dbReference type="InterPro" id="IPR011993">
    <property type="entry name" value="PH-like_dom_sf"/>
</dbReference>
<evidence type="ECO:0000259" key="2">
    <source>
        <dbReference type="PROSITE" id="PS50003"/>
    </source>
</evidence>
<dbReference type="InParanoid" id="Q86JG3"/>
<dbReference type="Pfam" id="PF00536">
    <property type="entry name" value="SAM_1"/>
    <property type="match status" value="1"/>
</dbReference>
<name>Q86JG3_DICDI</name>
<feature type="region of interest" description="Disordered" evidence="1">
    <location>
        <begin position="59"/>
        <end position="126"/>
    </location>
</feature>
<dbReference type="GO" id="GO:1903013">
    <property type="term" value="P:response to differentiation-inducing factor 1"/>
    <property type="evidence" value="ECO:0007005"/>
    <property type="project" value="dictyBase"/>
</dbReference>
<proteinExistence type="predicted"/>
<keyword evidence="5" id="KW-1185">Reference proteome</keyword>
<dbReference type="SMR" id="Q86JG3"/>
<dbReference type="Pfam" id="PF00169">
    <property type="entry name" value="PH"/>
    <property type="match status" value="1"/>
</dbReference>
<evidence type="ECO:0000259" key="3">
    <source>
        <dbReference type="PROSITE" id="PS50105"/>
    </source>
</evidence>
<dbReference type="VEuPathDB" id="AmoebaDB:DDB_G0271552"/>
<dbReference type="InterPro" id="IPR051725">
    <property type="entry name" value="SAM-SH3_domain_protein"/>
</dbReference>
<dbReference type="dictyBase" id="DDB_G0271552"/>
<evidence type="ECO:0008006" key="6">
    <source>
        <dbReference type="Google" id="ProtNLM"/>
    </source>
</evidence>
<dbReference type="Proteomes" id="UP000002195">
    <property type="component" value="Unassembled WGS sequence"/>
</dbReference>
<dbReference type="OMA" id="RDDHFDE"/>
<evidence type="ECO:0000256" key="1">
    <source>
        <dbReference type="SAM" id="MobiDB-lite"/>
    </source>
</evidence>
<reference evidence="4 5" key="1">
    <citation type="journal article" date="2005" name="Nature">
        <title>The genome of the social amoeba Dictyostelium discoideum.</title>
        <authorList>
            <consortium name="The Dictyostelium discoideum Sequencing Consortium"/>
            <person name="Eichinger L."/>
            <person name="Pachebat J.A."/>
            <person name="Glockner G."/>
            <person name="Rajandream M.A."/>
            <person name="Sucgang R."/>
            <person name="Berriman M."/>
            <person name="Song J."/>
            <person name="Olsen R."/>
            <person name="Szafranski K."/>
            <person name="Xu Q."/>
            <person name="Tunggal B."/>
            <person name="Kummerfeld S."/>
            <person name="Madera M."/>
            <person name="Konfortov B.A."/>
            <person name="Rivero F."/>
            <person name="Bankier A.T."/>
            <person name="Lehmann R."/>
            <person name="Hamlin N."/>
            <person name="Davies R."/>
            <person name="Gaudet P."/>
            <person name="Fey P."/>
            <person name="Pilcher K."/>
            <person name="Chen G."/>
            <person name="Saunders D."/>
            <person name="Sodergren E."/>
            <person name="Davis P."/>
            <person name="Kerhornou A."/>
            <person name="Nie X."/>
            <person name="Hall N."/>
            <person name="Anjard C."/>
            <person name="Hemphill L."/>
            <person name="Bason N."/>
            <person name="Farbrother P."/>
            <person name="Desany B."/>
            <person name="Just E."/>
            <person name="Morio T."/>
            <person name="Rost R."/>
            <person name="Churcher C."/>
            <person name="Cooper J."/>
            <person name="Haydock S."/>
            <person name="van Driessche N."/>
            <person name="Cronin A."/>
            <person name="Goodhead I."/>
            <person name="Muzny D."/>
            <person name="Mourier T."/>
            <person name="Pain A."/>
            <person name="Lu M."/>
            <person name="Harper D."/>
            <person name="Lindsay R."/>
            <person name="Hauser H."/>
            <person name="James K."/>
            <person name="Quiles M."/>
            <person name="Madan Babu M."/>
            <person name="Saito T."/>
            <person name="Buchrieser C."/>
            <person name="Wardroper A."/>
            <person name="Felder M."/>
            <person name="Thangavelu M."/>
            <person name="Johnson D."/>
            <person name="Knights A."/>
            <person name="Loulseged H."/>
            <person name="Mungall K."/>
            <person name="Oliver K."/>
            <person name="Price C."/>
            <person name="Quail M.A."/>
            <person name="Urushihara H."/>
            <person name="Hernandez J."/>
            <person name="Rabbinowitsch E."/>
            <person name="Steffen D."/>
            <person name="Sanders M."/>
            <person name="Ma J."/>
            <person name="Kohara Y."/>
            <person name="Sharp S."/>
            <person name="Simmonds M."/>
            <person name="Spiegler S."/>
            <person name="Tivey A."/>
            <person name="Sugano S."/>
            <person name="White B."/>
            <person name="Walker D."/>
            <person name="Woodward J."/>
            <person name="Winckler T."/>
            <person name="Tanaka Y."/>
            <person name="Shaulsky G."/>
            <person name="Schleicher M."/>
            <person name="Weinstock G."/>
            <person name="Rosenthal A."/>
            <person name="Cox E.C."/>
            <person name="Chisholm R.L."/>
            <person name="Gibbs R."/>
            <person name="Loomis W.F."/>
            <person name="Platzer M."/>
            <person name="Kay R.R."/>
            <person name="Williams J."/>
            <person name="Dear P.H."/>
            <person name="Noegel A.A."/>
            <person name="Barrell B."/>
            <person name="Kuspa A."/>
        </authorList>
    </citation>
    <scope>NUCLEOTIDE SEQUENCE [LARGE SCALE GENOMIC DNA]</scope>
    <source>
        <strain evidence="4 5">AX4</strain>
    </source>
</reference>
<dbReference type="Gene3D" id="1.10.150.50">
    <property type="entry name" value="Transcription Factor, Ets-1"/>
    <property type="match status" value="1"/>
</dbReference>
<feature type="compositionally biased region" description="Polar residues" evidence="1">
    <location>
        <begin position="63"/>
        <end position="73"/>
    </location>
</feature>
<dbReference type="InterPro" id="IPR001849">
    <property type="entry name" value="PH_domain"/>
</dbReference>
<dbReference type="EMBL" id="AAFI02000006">
    <property type="protein sequence ID" value="EAL71640.1"/>
    <property type="molecule type" value="Genomic_DNA"/>
</dbReference>
<comment type="caution">
    <text evidence="4">The sequence shown here is derived from an EMBL/GenBank/DDBJ whole genome shotgun (WGS) entry which is preliminary data.</text>
</comment>
<dbReference type="PANTHER" id="PTHR12301:SF11">
    <property type="entry name" value="PH DOMAIN-CONTAINING PROTEIN"/>
    <property type="match status" value="1"/>
</dbReference>
<dbReference type="SUPFAM" id="SSF50729">
    <property type="entry name" value="PH domain-like"/>
    <property type="match status" value="1"/>
</dbReference>
<dbReference type="GlyGen" id="Q86JG3">
    <property type="glycosylation" value="1 site"/>
</dbReference>
<dbReference type="PaxDb" id="44689-DDB0168417"/>
<dbReference type="PANTHER" id="PTHR12301">
    <property type="entry name" value="SAM-DOMAIN, SH3 AND NUCLEAR LOCALIZATION SIGNALS PROTEIN RELATED"/>
    <property type="match status" value="1"/>
</dbReference>
<protein>
    <recommendedName>
        <fullName evidence="6">PH domain-containing protein</fullName>
    </recommendedName>
</protein>
<dbReference type="GO" id="GO:0044351">
    <property type="term" value="P:macropinocytosis"/>
    <property type="evidence" value="ECO:0000315"/>
    <property type="project" value="dictyBase"/>
</dbReference>
<accession>Q55AU9</accession>
<dbReference type="PROSITE" id="PS50105">
    <property type="entry name" value="SAM_DOMAIN"/>
    <property type="match status" value="1"/>
</dbReference>
<organism evidence="4 5">
    <name type="scientific">Dictyostelium discoideum</name>
    <name type="common">Social amoeba</name>
    <dbReference type="NCBI Taxonomy" id="44689"/>
    <lineage>
        <taxon>Eukaryota</taxon>
        <taxon>Amoebozoa</taxon>
        <taxon>Evosea</taxon>
        <taxon>Eumycetozoa</taxon>
        <taxon>Dictyostelia</taxon>
        <taxon>Dictyosteliales</taxon>
        <taxon>Dictyosteliaceae</taxon>
        <taxon>Dictyostelium</taxon>
    </lineage>
</organism>
<dbReference type="SMART" id="SM00454">
    <property type="entry name" value="SAM"/>
    <property type="match status" value="1"/>
</dbReference>
<dbReference type="PhylomeDB" id="Q86JG3"/>
<feature type="domain" description="SAM" evidence="3">
    <location>
        <begin position="1"/>
        <end position="56"/>
    </location>
</feature>
<dbReference type="KEGG" id="ddi:DDB_G0271552"/>
<feature type="compositionally biased region" description="Low complexity" evidence="1">
    <location>
        <begin position="74"/>
        <end position="92"/>
    </location>
</feature>